<dbReference type="Pfam" id="PF00026">
    <property type="entry name" value="Asp"/>
    <property type="match status" value="2"/>
</dbReference>
<dbReference type="PANTHER" id="PTHR47966:SF51">
    <property type="entry name" value="BETA-SITE APP-CLEAVING ENZYME, ISOFORM A-RELATED"/>
    <property type="match status" value="1"/>
</dbReference>
<dbReference type="PANTHER" id="PTHR47966">
    <property type="entry name" value="BETA-SITE APP-CLEAVING ENZYME, ISOFORM A-RELATED"/>
    <property type="match status" value="1"/>
</dbReference>
<keyword evidence="4" id="KW-0378">Hydrolase</keyword>
<keyword evidence="4 6" id="KW-0645">Protease</keyword>
<proteinExistence type="inferred from homology"/>
<dbReference type="InterPro" id="IPR001969">
    <property type="entry name" value="Aspartic_peptidase_AS"/>
</dbReference>
<name>A0AAD6V3L5_9AGAR</name>
<evidence type="ECO:0000256" key="1">
    <source>
        <dbReference type="ARBA" id="ARBA00007447"/>
    </source>
</evidence>
<dbReference type="EMBL" id="JARJCW010000059">
    <property type="protein sequence ID" value="KAJ7201369.1"/>
    <property type="molecule type" value="Genomic_DNA"/>
</dbReference>
<dbReference type="Proteomes" id="UP001219525">
    <property type="component" value="Unassembled WGS sequence"/>
</dbReference>
<evidence type="ECO:0000313" key="7">
    <source>
        <dbReference type="Proteomes" id="UP001219525"/>
    </source>
</evidence>
<comment type="similarity">
    <text evidence="1 4">Belongs to the peptidase A1 family.</text>
</comment>
<sequence>MVQALIPLPAILLAFGVTAGPVILRGNSISLSLSRHSNFTGTRNIIQSDLARIRSIRAHNVNTDAAQNDVAARAVVGVPVINELFSYTASIGVGEPATYYDLIVDTGSSNTWVGANKSYVPTSTAHPTGDRVGVRYGSGLFNLCRCQIVPESLDELQDCNEWTDKVSLAPDLVIENQSIGVASRSAGFQGVDGILGIGPVDLTERTLSPDSNLVISTVTDNLFSQGTITQNMIGVSFEPPTSTADSQTNGEITFGGTDESKYTGEITYTPITSTSPASKYWGIDQSISYGGATILSTTAGIVDTGTTLIYLATNAFNAYQAATGGVPDPTTGLLSITPEQLADLEDFNFDIAGTTFALTPNAQIWPRSLNSEIGGTADSIYLIVADIGSSSGSGLDFINGMTFLERFYSVYDTTNRQVGFATTAYTTATTN</sequence>
<protein>
    <submittedName>
        <fullName evidence="6">Family A1 protease</fullName>
    </submittedName>
</protein>
<evidence type="ECO:0000256" key="4">
    <source>
        <dbReference type="RuleBase" id="RU000454"/>
    </source>
</evidence>
<organism evidence="6 7">
    <name type="scientific">Mycena pura</name>
    <dbReference type="NCBI Taxonomy" id="153505"/>
    <lineage>
        <taxon>Eukaryota</taxon>
        <taxon>Fungi</taxon>
        <taxon>Dikarya</taxon>
        <taxon>Basidiomycota</taxon>
        <taxon>Agaricomycotina</taxon>
        <taxon>Agaricomycetes</taxon>
        <taxon>Agaricomycetidae</taxon>
        <taxon>Agaricales</taxon>
        <taxon>Marasmiineae</taxon>
        <taxon>Mycenaceae</taxon>
        <taxon>Mycena</taxon>
    </lineage>
</organism>
<dbReference type="GO" id="GO:0004190">
    <property type="term" value="F:aspartic-type endopeptidase activity"/>
    <property type="evidence" value="ECO:0007669"/>
    <property type="project" value="UniProtKB-KW"/>
</dbReference>
<feature type="domain" description="Peptidase A1" evidence="5">
    <location>
        <begin position="87"/>
        <end position="421"/>
    </location>
</feature>
<gene>
    <name evidence="6" type="ORF">GGX14DRAFT_656563</name>
</gene>
<evidence type="ECO:0000259" key="5">
    <source>
        <dbReference type="PROSITE" id="PS51767"/>
    </source>
</evidence>
<feature type="active site" evidence="3">
    <location>
        <position position="105"/>
    </location>
</feature>
<dbReference type="PRINTS" id="PR00792">
    <property type="entry name" value="PEPSIN"/>
</dbReference>
<dbReference type="SUPFAM" id="SSF50630">
    <property type="entry name" value="Acid proteases"/>
    <property type="match status" value="1"/>
</dbReference>
<accession>A0AAD6V3L5</accession>
<dbReference type="GO" id="GO:0006508">
    <property type="term" value="P:proteolysis"/>
    <property type="evidence" value="ECO:0007669"/>
    <property type="project" value="UniProtKB-KW"/>
</dbReference>
<dbReference type="PROSITE" id="PS51767">
    <property type="entry name" value="PEPTIDASE_A1"/>
    <property type="match status" value="1"/>
</dbReference>
<evidence type="ECO:0000256" key="3">
    <source>
        <dbReference type="PIRSR" id="PIRSR601461-1"/>
    </source>
</evidence>
<dbReference type="InterPro" id="IPR021109">
    <property type="entry name" value="Peptidase_aspartic_dom_sf"/>
</dbReference>
<evidence type="ECO:0000256" key="2">
    <source>
        <dbReference type="ARBA" id="ARBA00022750"/>
    </source>
</evidence>
<keyword evidence="7" id="KW-1185">Reference proteome</keyword>
<comment type="caution">
    <text evidence="6">The sequence shown here is derived from an EMBL/GenBank/DDBJ whole genome shotgun (WGS) entry which is preliminary data.</text>
</comment>
<dbReference type="InterPro" id="IPR033121">
    <property type="entry name" value="PEPTIDASE_A1"/>
</dbReference>
<feature type="active site" evidence="3">
    <location>
        <position position="303"/>
    </location>
</feature>
<reference evidence="6" key="1">
    <citation type="submission" date="2023-03" db="EMBL/GenBank/DDBJ databases">
        <title>Massive genome expansion in bonnet fungi (Mycena s.s.) driven by repeated elements and novel gene families across ecological guilds.</title>
        <authorList>
            <consortium name="Lawrence Berkeley National Laboratory"/>
            <person name="Harder C.B."/>
            <person name="Miyauchi S."/>
            <person name="Viragh M."/>
            <person name="Kuo A."/>
            <person name="Thoen E."/>
            <person name="Andreopoulos B."/>
            <person name="Lu D."/>
            <person name="Skrede I."/>
            <person name="Drula E."/>
            <person name="Henrissat B."/>
            <person name="Morin E."/>
            <person name="Kohler A."/>
            <person name="Barry K."/>
            <person name="LaButti K."/>
            <person name="Morin E."/>
            <person name="Salamov A."/>
            <person name="Lipzen A."/>
            <person name="Mereny Z."/>
            <person name="Hegedus B."/>
            <person name="Baldrian P."/>
            <person name="Stursova M."/>
            <person name="Weitz H."/>
            <person name="Taylor A."/>
            <person name="Grigoriev I.V."/>
            <person name="Nagy L.G."/>
            <person name="Martin F."/>
            <person name="Kauserud H."/>
        </authorList>
    </citation>
    <scope>NUCLEOTIDE SEQUENCE</scope>
    <source>
        <strain evidence="6">9144</strain>
    </source>
</reference>
<dbReference type="InterPro" id="IPR034164">
    <property type="entry name" value="Pepsin-like_dom"/>
</dbReference>
<keyword evidence="2 4" id="KW-0064">Aspartyl protease</keyword>
<evidence type="ECO:0000313" key="6">
    <source>
        <dbReference type="EMBL" id="KAJ7201369.1"/>
    </source>
</evidence>
<dbReference type="Gene3D" id="2.40.70.10">
    <property type="entry name" value="Acid Proteases"/>
    <property type="match status" value="2"/>
</dbReference>
<dbReference type="InterPro" id="IPR001461">
    <property type="entry name" value="Aspartic_peptidase_A1"/>
</dbReference>
<dbReference type="AlphaFoldDB" id="A0AAD6V3L5"/>
<dbReference type="PROSITE" id="PS00141">
    <property type="entry name" value="ASP_PROTEASE"/>
    <property type="match status" value="2"/>
</dbReference>
<dbReference type="CDD" id="cd05471">
    <property type="entry name" value="pepsin_like"/>
    <property type="match status" value="1"/>
</dbReference>